<evidence type="ECO:0000256" key="4">
    <source>
        <dbReference type="ARBA" id="ARBA00022692"/>
    </source>
</evidence>
<dbReference type="SUPFAM" id="SSF56935">
    <property type="entry name" value="Porins"/>
    <property type="match status" value="1"/>
</dbReference>
<keyword evidence="3 7" id="KW-1134">Transmembrane beta strand</keyword>
<proteinExistence type="inferred from homology"/>
<dbReference type="EMBL" id="WDED01000006">
    <property type="protein sequence ID" value="KAB6149020.1"/>
    <property type="molecule type" value="Genomic_DNA"/>
</dbReference>
<dbReference type="Gene3D" id="2.60.40.1120">
    <property type="entry name" value="Carboxypeptidase-like, regulatory domain"/>
    <property type="match status" value="1"/>
</dbReference>
<keyword evidence="10" id="KW-0675">Receptor</keyword>
<evidence type="ECO:0000256" key="3">
    <source>
        <dbReference type="ARBA" id="ARBA00022452"/>
    </source>
</evidence>
<feature type="transmembrane region" description="Helical" evidence="8">
    <location>
        <begin position="36"/>
        <end position="55"/>
    </location>
</feature>
<evidence type="ECO:0000259" key="9">
    <source>
        <dbReference type="Pfam" id="PF07715"/>
    </source>
</evidence>
<keyword evidence="2 7" id="KW-0813">Transport</keyword>
<dbReference type="InterPro" id="IPR037066">
    <property type="entry name" value="Plug_dom_sf"/>
</dbReference>
<evidence type="ECO:0000256" key="7">
    <source>
        <dbReference type="PROSITE-ProRule" id="PRU01360"/>
    </source>
</evidence>
<dbReference type="NCBIfam" id="TIGR04057">
    <property type="entry name" value="SusC_RagA_signa"/>
    <property type="match status" value="1"/>
</dbReference>
<dbReference type="InterPro" id="IPR023996">
    <property type="entry name" value="TonB-dep_OMP_SusC/RagA"/>
</dbReference>
<keyword evidence="5 7" id="KW-0472">Membrane</keyword>
<evidence type="ECO:0000256" key="6">
    <source>
        <dbReference type="ARBA" id="ARBA00023237"/>
    </source>
</evidence>
<dbReference type="Proteomes" id="UP000434604">
    <property type="component" value="Unassembled WGS sequence"/>
</dbReference>
<evidence type="ECO:0000256" key="5">
    <source>
        <dbReference type="ARBA" id="ARBA00023136"/>
    </source>
</evidence>
<dbReference type="Gene3D" id="2.40.170.20">
    <property type="entry name" value="TonB-dependent receptor, beta-barrel domain"/>
    <property type="match status" value="1"/>
</dbReference>
<protein>
    <submittedName>
        <fullName evidence="10">TonB-dependent receptor</fullName>
    </submittedName>
</protein>
<evidence type="ECO:0000313" key="10">
    <source>
        <dbReference type="EMBL" id="KAB6149020.1"/>
    </source>
</evidence>
<evidence type="ECO:0000256" key="1">
    <source>
        <dbReference type="ARBA" id="ARBA00004571"/>
    </source>
</evidence>
<comment type="similarity">
    <text evidence="7">Belongs to the TonB-dependent receptor family.</text>
</comment>
<keyword evidence="6 7" id="KW-0998">Cell outer membrane</keyword>
<feature type="domain" description="TonB-dependent receptor plug" evidence="9">
    <location>
        <begin position="151"/>
        <end position="257"/>
    </location>
</feature>
<reference evidence="10 11" key="1">
    <citation type="journal article" date="2019" name="Nat. Med.">
        <title>A library of human gut bacterial isolates paired with longitudinal multiomics data enables mechanistic microbiome research.</title>
        <authorList>
            <person name="Poyet M."/>
            <person name="Groussin M."/>
            <person name="Gibbons S.M."/>
            <person name="Avila-Pacheco J."/>
            <person name="Jiang X."/>
            <person name="Kearney S.M."/>
            <person name="Perrotta A.R."/>
            <person name="Berdy B."/>
            <person name="Zhao S."/>
            <person name="Lieberman T.D."/>
            <person name="Swanson P.K."/>
            <person name="Smith M."/>
            <person name="Roesemann S."/>
            <person name="Alexander J.E."/>
            <person name="Rich S.A."/>
            <person name="Livny J."/>
            <person name="Vlamakis H."/>
            <person name="Clish C."/>
            <person name="Bullock K."/>
            <person name="Deik A."/>
            <person name="Scott J."/>
            <person name="Pierce K.A."/>
            <person name="Xavier R.J."/>
            <person name="Alm E.J."/>
        </authorList>
    </citation>
    <scope>NUCLEOTIDE SEQUENCE [LARGE SCALE GENOMIC DNA]</scope>
    <source>
        <strain evidence="10 11">BIOML-A58</strain>
    </source>
</reference>
<dbReference type="InterPro" id="IPR012910">
    <property type="entry name" value="Plug_dom"/>
</dbReference>
<dbReference type="FunFam" id="2.170.130.10:FF:000008">
    <property type="entry name" value="SusC/RagA family TonB-linked outer membrane protein"/>
    <property type="match status" value="1"/>
</dbReference>
<comment type="caution">
    <text evidence="10">The sequence shown here is derived from an EMBL/GenBank/DDBJ whole genome shotgun (WGS) entry which is preliminary data.</text>
</comment>
<dbReference type="InterPro" id="IPR036942">
    <property type="entry name" value="Beta-barrel_TonB_sf"/>
</dbReference>
<dbReference type="NCBIfam" id="TIGR04056">
    <property type="entry name" value="OMP_RagA_SusC"/>
    <property type="match status" value="1"/>
</dbReference>
<dbReference type="SUPFAM" id="SSF49464">
    <property type="entry name" value="Carboxypeptidase regulatory domain-like"/>
    <property type="match status" value="1"/>
</dbReference>
<gene>
    <name evidence="10" type="ORF">GA398_05790</name>
</gene>
<evidence type="ECO:0000313" key="11">
    <source>
        <dbReference type="Proteomes" id="UP000434604"/>
    </source>
</evidence>
<dbReference type="GO" id="GO:0009279">
    <property type="term" value="C:cell outer membrane"/>
    <property type="evidence" value="ECO:0007669"/>
    <property type="project" value="UniProtKB-SubCell"/>
</dbReference>
<organism evidence="10 11">
    <name type="scientific">Bacteroides xylanisolvens</name>
    <dbReference type="NCBI Taxonomy" id="371601"/>
    <lineage>
        <taxon>Bacteria</taxon>
        <taxon>Pseudomonadati</taxon>
        <taxon>Bacteroidota</taxon>
        <taxon>Bacteroidia</taxon>
        <taxon>Bacteroidales</taxon>
        <taxon>Bacteroidaceae</taxon>
        <taxon>Bacteroides</taxon>
    </lineage>
</organism>
<dbReference type="AlphaFoldDB" id="A0A7J5Q0A1"/>
<dbReference type="InterPro" id="IPR008969">
    <property type="entry name" value="CarboxyPept-like_regulatory"/>
</dbReference>
<dbReference type="Pfam" id="PF07715">
    <property type="entry name" value="Plug"/>
    <property type="match status" value="1"/>
</dbReference>
<dbReference type="InterPro" id="IPR039426">
    <property type="entry name" value="TonB-dep_rcpt-like"/>
</dbReference>
<keyword evidence="8" id="KW-1133">Transmembrane helix</keyword>
<dbReference type="Pfam" id="PF13715">
    <property type="entry name" value="CarbopepD_reg_2"/>
    <property type="match status" value="1"/>
</dbReference>
<name>A0A7J5Q0A1_9BACE</name>
<keyword evidence="4 7" id="KW-0812">Transmembrane</keyword>
<dbReference type="InterPro" id="IPR023997">
    <property type="entry name" value="TonB-dep_OMP_SusC/RagA_CS"/>
</dbReference>
<comment type="subcellular location">
    <subcellularLocation>
        <location evidence="1 7">Cell outer membrane</location>
        <topology evidence="1 7">Multi-pass membrane protein</topology>
    </subcellularLocation>
</comment>
<dbReference type="PROSITE" id="PS52016">
    <property type="entry name" value="TONB_DEPENDENT_REC_3"/>
    <property type="match status" value="1"/>
</dbReference>
<evidence type="ECO:0000256" key="8">
    <source>
        <dbReference type="SAM" id="Phobius"/>
    </source>
</evidence>
<evidence type="ECO:0000256" key="2">
    <source>
        <dbReference type="ARBA" id="ARBA00022448"/>
    </source>
</evidence>
<accession>A0A7J5Q0A1</accession>
<dbReference type="Gene3D" id="2.170.130.10">
    <property type="entry name" value="TonB-dependent receptor, plug domain"/>
    <property type="match status" value="1"/>
</dbReference>
<sequence length="1058" mass="116532">MRRVLERIKELVFIRLSNTNLNFVTMKRQKRLTLHYFGNCVMTSLIFLLLSNPMFAQNVTVKGRVVSAIDDLGIIGAAVRVEGTNIGGITDVEGHFVLQNVPAKGVLSFSYVGYKTVRVTITKDKTYLIKMEEDSKVLDEVVVVGYGTMRKKELTGAVSRVVSEELAKISTSDVGSALQGQIAGVNVQASTGQPGSSANIQIRGISSINGSNNPLYVVDGVPFDGDPGLSPNEIESIDVLKDAASAAIYGTRGAGGVILVTTKSGKEGEMRISVDANYGIQKITSGLDLVNASESIYLACLFAAKGEQIAPNYVWNSLWQNTNLFANDSNVLPVVECDNQPMSNVSLTLSGGKNNITYSLIGNFFKQDGILLNSGYERYNIRANSTFKKSRWTVYTNLSAKFDKKESPAWGLYQQIYSYKPTSIQVDPDKPTGSVAGDDNQKLAFGNVMAKFKETNVSNGKGFNVNFSVNYDIMKGLSFNTRLGTGYNIDRIIKVNPLFQVFDDEGNEIKNANTRSGIRKTTQISTNLSWENVLNYNLTVGKHAFKATMVFSLEKYTFESYYADKKDLISNELPSLGAATGESLIGVGTGTWGQDRTTTLVGMLGRFQYNYAGKYLLSASIRKDGSSRFTKHNRWGYFPSVSAGWNISEEAFWQKMKKTVNMFKLRASYGTTGNQNFGDYTSAATLSTLYDYAFQGVSGGVLNLGSIQTSYANADVKWETTEQYNWGVDFAFWNNRLTFTSDIYLSKKKNMLFPLKIPPIAGTGTSGSVVLNVGDMQNKGIEFALGWRDKVGEVNYRVSATYARNVNEITRMAGTNKRSPLGSVSTGNSTDDITFLCEGMEAGAFLMMPTNGIANTDAKLAEYQKLRPDAKLGDLVYVDRNKDGLLNDDDRIFCGSGAPEAEIGFNAGLDWKGFDFSMNWYASIGNEIVNGSKVASYQHNVNRDMLYQWSLDNPTSTIPSYRTTSHFNARTYADIWVEDGSFLRLKNIVLGYALPKHIVRKCGLTKLRFYLAADNLLTLTKYDGYDPEVGNDGLSTRGLDMGTYPIAVQMRGGIQIEF</sequence>